<dbReference type="InterPro" id="IPR003661">
    <property type="entry name" value="HisK_dim/P_dom"/>
</dbReference>
<dbReference type="SMART" id="SM00387">
    <property type="entry name" value="HATPase_c"/>
    <property type="match status" value="1"/>
</dbReference>
<protein>
    <recommendedName>
        <fullName evidence="2">histidine kinase</fullName>
        <ecNumber evidence="2">2.7.13.3</ecNumber>
    </recommendedName>
</protein>
<dbReference type="SUPFAM" id="SSF55874">
    <property type="entry name" value="ATPase domain of HSP90 chaperone/DNA topoisomerase II/histidine kinase"/>
    <property type="match status" value="1"/>
</dbReference>
<dbReference type="InterPro" id="IPR004358">
    <property type="entry name" value="Sig_transdc_His_kin-like_C"/>
</dbReference>
<dbReference type="InterPro" id="IPR036890">
    <property type="entry name" value="HATPase_C_sf"/>
</dbReference>
<dbReference type="Pfam" id="PF00512">
    <property type="entry name" value="HisKA"/>
    <property type="match status" value="1"/>
</dbReference>
<name>A0A5R8KBK9_9BACT</name>
<comment type="catalytic activity">
    <reaction evidence="1">
        <text>ATP + protein L-histidine = ADP + protein N-phospho-L-histidine.</text>
        <dbReference type="EC" id="2.7.13.3"/>
    </reaction>
</comment>
<dbReference type="Gene3D" id="3.40.50.2300">
    <property type="match status" value="1"/>
</dbReference>
<dbReference type="Pfam" id="PF00072">
    <property type="entry name" value="Response_reg"/>
    <property type="match status" value="1"/>
</dbReference>
<dbReference type="Gene3D" id="1.10.287.130">
    <property type="match status" value="1"/>
</dbReference>
<feature type="modified residue" description="4-aspartylphosphate" evidence="4">
    <location>
        <position position="60"/>
    </location>
</feature>
<dbReference type="InterPro" id="IPR003594">
    <property type="entry name" value="HATPase_dom"/>
</dbReference>
<accession>A0A5R8KBK9</accession>
<dbReference type="PRINTS" id="PR00344">
    <property type="entry name" value="BCTRLSENSOR"/>
</dbReference>
<dbReference type="SMART" id="SM00388">
    <property type="entry name" value="HisKA"/>
    <property type="match status" value="1"/>
</dbReference>
<dbReference type="Gene3D" id="3.30.565.10">
    <property type="entry name" value="Histidine kinase-like ATPase, C-terminal domain"/>
    <property type="match status" value="1"/>
</dbReference>
<dbReference type="InterPro" id="IPR011006">
    <property type="entry name" value="CheY-like_superfamily"/>
</dbReference>
<dbReference type="GO" id="GO:0000155">
    <property type="term" value="F:phosphorelay sensor kinase activity"/>
    <property type="evidence" value="ECO:0007669"/>
    <property type="project" value="InterPro"/>
</dbReference>
<keyword evidence="7" id="KW-0418">Kinase</keyword>
<dbReference type="SMART" id="SM00448">
    <property type="entry name" value="REC"/>
    <property type="match status" value="1"/>
</dbReference>
<dbReference type="InterPro" id="IPR001789">
    <property type="entry name" value="Sig_transdc_resp-reg_receiver"/>
</dbReference>
<keyword evidence="8" id="KW-1185">Reference proteome</keyword>
<dbReference type="PROSITE" id="PS50110">
    <property type="entry name" value="RESPONSE_REGULATORY"/>
    <property type="match status" value="1"/>
</dbReference>
<dbReference type="PROSITE" id="PS50109">
    <property type="entry name" value="HIS_KIN"/>
    <property type="match status" value="1"/>
</dbReference>
<dbReference type="SUPFAM" id="SSF47384">
    <property type="entry name" value="Homodimeric domain of signal transducing histidine kinase"/>
    <property type="match status" value="1"/>
</dbReference>
<dbReference type="EMBL" id="VAUV01000012">
    <property type="protein sequence ID" value="TLD69688.1"/>
    <property type="molecule type" value="Genomic_DNA"/>
</dbReference>
<reference evidence="7 8" key="1">
    <citation type="submission" date="2019-05" db="EMBL/GenBank/DDBJ databases">
        <title>Verrucobacter flavum gen. nov., sp. nov. a new member of the family Verrucomicrobiaceae.</title>
        <authorList>
            <person name="Szuroczki S."/>
            <person name="Abbaszade G."/>
            <person name="Szabo A."/>
            <person name="Felfoldi T."/>
            <person name="Schumann P."/>
            <person name="Boka K."/>
            <person name="Keki Z."/>
            <person name="Toumi M."/>
            <person name="Toth E."/>
        </authorList>
    </citation>
    <scope>NUCLEOTIDE SEQUENCE [LARGE SCALE GENOMIC DNA]</scope>
    <source>
        <strain evidence="7 8">MG-N-17</strain>
    </source>
</reference>
<comment type="caution">
    <text evidence="7">The sequence shown here is derived from an EMBL/GenBank/DDBJ whole genome shotgun (WGS) entry which is preliminary data.</text>
</comment>
<proteinExistence type="predicted"/>
<organism evidence="7 8">
    <name type="scientific">Phragmitibacter flavus</name>
    <dbReference type="NCBI Taxonomy" id="2576071"/>
    <lineage>
        <taxon>Bacteria</taxon>
        <taxon>Pseudomonadati</taxon>
        <taxon>Verrucomicrobiota</taxon>
        <taxon>Verrucomicrobiia</taxon>
        <taxon>Verrucomicrobiales</taxon>
        <taxon>Verrucomicrobiaceae</taxon>
        <taxon>Phragmitibacter</taxon>
    </lineage>
</organism>
<evidence type="ECO:0000259" key="6">
    <source>
        <dbReference type="PROSITE" id="PS50110"/>
    </source>
</evidence>
<dbReference type="EC" id="2.7.13.3" evidence="2"/>
<dbReference type="Pfam" id="PF02518">
    <property type="entry name" value="HATPase_c"/>
    <property type="match status" value="1"/>
</dbReference>
<evidence type="ECO:0000256" key="3">
    <source>
        <dbReference type="ARBA" id="ARBA00022553"/>
    </source>
</evidence>
<dbReference type="AlphaFoldDB" id="A0A5R8KBK9"/>
<gene>
    <name evidence="7" type="ORF">FEM03_16385</name>
</gene>
<dbReference type="OrthoDB" id="9813394at2"/>
<feature type="domain" description="Histidine kinase" evidence="5">
    <location>
        <begin position="149"/>
        <end position="366"/>
    </location>
</feature>
<dbReference type="SUPFAM" id="SSF52172">
    <property type="entry name" value="CheY-like"/>
    <property type="match status" value="1"/>
</dbReference>
<evidence type="ECO:0000256" key="4">
    <source>
        <dbReference type="PROSITE-ProRule" id="PRU00169"/>
    </source>
</evidence>
<evidence type="ECO:0000313" key="7">
    <source>
        <dbReference type="EMBL" id="TLD69688.1"/>
    </source>
</evidence>
<keyword evidence="3 4" id="KW-0597">Phosphoprotein</keyword>
<evidence type="ECO:0000256" key="2">
    <source>
        <dbReference type="ARBA" id="ARBA00012438"/>
    </source>
</evidence>
<feature type="domain" description="Response regulatory" evidence="6">
    <location>
        <begin position="11"/>
        <end position="127"/>
    </location>
</feature>
<dbReference type="InterPro" id="IPR005467">
    <property type="entry name" value="His_kinase_dom"/>
</dbReference>
<dbReference type="PANTHER" id="PTHR43547:SF2">
    <property type="entry name" value="HYBRID SIGNAL TRANSDUCTION HISTIDINE KINASE C"/>
    <property type="match status" value="1"/>
</dbReference>
<dbReference type="CDD" id="cd19920">
    <property type="entry name" value="REC_PA4781-like"/>
    <property type="match status" value="1"/>
</dbReference>
<dbReference type="InterPro" id="IPR036097">
    <property type="entry name" value="HisK_dim/P_sf"/>
</dbReference>
<dbReference type="Proteomes" id="UP000306196">
    <property type="component" value="Unassembled WGS sequence"/>
</dbReference>
<dbReference type="CDD" id="cd00082">
    <property type="entry name" value="HisKA"/>
    <property type="match status" value="1"/>
</dbReference>
<evidence type="ECO:0000259" key="5">
    <source>
        <dbReference type="PROSITE" id="PS50109"/>
    </source>
</evidence>
<evidence type="ECO:0000256" key="1">
    <source>
        <dbReference type="ARBA" id="ARBA00000085"/>
    </source>
</evidence>
<evidence type="ECO:0000313" key="8">
    <source>
        <dbReference type="Proteomes" id="UP000306196"/>
    </source>
</evidence>
<keyword evidence="7" id="KW-0808">Transferase</keyword>
<sequence length="367" mass="39621">MIPSVSDGRDTILIVDDQEQNLKVVGTVLTMTGYEVIPASSGVQALKRLEAHVPDLILLDVLMPEMDGLEVCRQIKGMPELAEIPIIFLSAADDKNLIVQALETGGVDYVTKPFNKAELLTRVRAHLALKHARDQLRHLAEDKDELLGIMAHDLKNHLAGMRMSAGLLQSREAELPEKCVKMVGNIIQSTDSMIAFVREFLANQSAERLQLRSEAVDLGLIIKGSAARHEAMAAAKNIALVLDLSSEPVVAQADAEAVTRVLDNLVSNALKFTPSGGTLTLATANGPGRWVQFSVIDDGPGFTASDEEKMFRRYARLSARPTGGEPSTGLGLSIVKRLLEGMKGIISLNKSVERGSCFVIKLPVVGS</sequence>
<dbReference type="PANTHER" id="PTHR43547">
    <property type="entry name" value="TWO-COMPONENT HISTIDINE KINASE"/>
    <property type="match status" value="1"/>
</dbReference>